<keyword evidence="1" id="KW-1133">Transmembrane helix</keyword>
<feature type="signal peptide" evidence="2">
    <location>
        <begin position="1"/>
        <end position="19"/>
    </location>
</feature>
<dbReference type="AlphaFoldDB" id="A0A813LS67"/>
<organism evidence="3 4">
    <name type="scientific">Polarella glacialis</name>
    <name type="common">Dinoflagellate</name>
    <dbReference type="NCBI Taxonomy" id="89957"/>
    <lineage>
        <taxon>Eukaryota</taxon>
        <taxon>Sar</taxon>
        <taxon>Alveolata</taxon>
        <taxon>Dinophyceae</taxon>
        <taxon>Suessiales</taxon>
        <taxon>Suessiaceae</taxon>
        <taxon>Polarella</taxon>
    </lineage>
</organism>
<keyword evidence="1" id="KW-0812">Transmembrane</keyword>
<evidence type="ECO:0000313" key="3">
    <source>
        <dbReference type="EMBL" id="CAE8740026.1"/>
    </source>
</evidence>
<feature type="transmembrane region" description="Helical" evidence="1">
    <location>
        <begin position="65"/>
        <end position="85"/>
    </location>
</feature>
<accession>A0A813LS67</accession>
<gene>
    <name evidence="3" type="ORF">PGLA2088_LOCUS49850</name>
</gene>
<keyword evidence="2" id="KW-0732">Signal</keyword>
<keyword evidence="1" id="KW-0472">Membrane</keyword>
<sequence length="133" mass="14005">HLPVALAALAALALRVCEAFVGQSPLWSLRGGAPHSACRTHRALPPSTLRAMEDISIQATVVKGVVFIAIASILFLVVDLIVKLVSPDPEIEKRKAAAEAKAAAAAAGTAEDVSLDEKRAKILEKFMKAGEKK</sequence>
<protein>
    <recommendedName>
        <fullName evidence="5">Endoplasmic reticulum transmembrane protein</fullName>
    </recommendedName>
</protein>
<evidence type="ECO:0008006" key="5">
    <source>
        <dbReference type="Google" id="ProtNLM"/>
    </source>
</evidence>
<comment type="caution">
    <text evidence="3">The sequence shown here is derived from an EMBL/GenBank/DDBJ whole genome shotgun (WGS) entry which is preliminary data.</text>
</comment>
<evidence type="ECO:0000313" key="4">
    <source>
        <dbReference type="Proteomes" id="UP000626109"/>
    </source>
</evidence>
<evidence type="ECO:0000256" key="2">
    <source>
        <dbReference type="SAM" id="SignalP"/>
    </source>
</evidence>
<name>A0A813LS67_POLGL</name>
<dbReference type="Proteomes" id="UP000626109">
    <property type="component" value="Unassembled WGS sequence"/>
</dbReference>
<evidence type="ECO:0000256" key="1">
    <source>
        <dbReference type="SAM" id="Phobius"/>
    </source>
</evidence>
<reference evidence="3" key="1">
    <citation type="submission" date="2021-02" db="EMBL/GenBank/DDBJ databases">
        <authorList>
            <person name="Dougan E. K."/>
            <person name="Rhodes N."/>
            <person name="Thang M."/>
            <person name="Chan C."/>
        </authorList>
    </citation>
    <scope>NUCLEOTIDE SEQUENCE</scope>
</reference>
<feature type="non-terminal residue" evidence="3">
    <location>
        <position position="1"/>
    </location>
</feature>
<feature type="chain" id="PRO_5032496219" description="Endoplasmic reticulum transmembrane protein" evidence="2">
    <location>
        <begin position="20"/>
        <end position="133"/>
    </location>
</feature>
<proteinExistence type="predicted"/>
<dbReference type="EMBL" id="CAJNNW010037190">
    <property type="protein sequence ID" value="CAE8740026.1"/>
    <property type="molecule type" value="Genomic_DNA"/>
</dbReference>